<proteinExistence type="predicted"/>
<accession>A0A2T7WXX3</accession>
<protein>
    <recommendedName>
        <fullName evidence="3">Transcriptional regulator, AbiEi antitoxin, Type IV TA system</fullName>
    </recommendedName>
</protein>
<dbReference type="RefSeq" id="WP_116536300.1">
    <property type="nucleotide sequence ID" value="NZ_QDFT01000002.1"/>
</dbReference>
<sequence length="319" mass="35222">MDADPPAFRGAPLPLFAAAETPSLGSHPSRDPHLHRIRTGVYTDAAGWAALPPWDRYLLRVHAFRLVNAGAVFSHESAAVLHGLPVFGHPRHIHLFDGRRARSLAYGDVRVHTSADRRRTLERDGIRCSPLADVVVDLARVLPPAFALAMADAALRTDGITSTELKDLAASRRNPRGRRKLDWVLARGDLRSESVGESVSRAVVEWCGFPAADLQTEHRVAGRTYRSDFCWPEHRVIGEFDGWAKYDGHDPEAAATAVRAEKTREDALRRAGWRIARWDFAGALRVDGLRDALRAAGLPVVSRVDGRNLRSVGLNPRSE</sequence>
<comment type="caution">
    <text evidence="1">The sequence shown here is derived from an EMBL/GenBank/DDBJ whole genome shotgun (WGS) entry which is preliminary data.</text>
</comment>
<evidence type="ECO:0000313" key="1">
    <source>
        <dbReference type="EMBL" id="PVE79359.1"/>
    </source>
</evidence>
<evidence type="ECO:0008006" key="3">
    <source>
        <dbReference type="Google" id="ProtNLM"/>
    </source>
</evidence>
<name>A0A2T7WXX3_MICTE</name>
<dbReference type="Proteomes" id="UP000244649">
    <property type="component" value="Unassembled WGS sequence"/>
</dbReference>
<reference evidence="1 2" key="1">
    <citation type="submission" date="2018-04" db="EMBL/GenBank/DDBJ databases">
        <authorList>
            <person name="Go L.Y."/>
            <person name="Mitchell J.A."/>
        </authorList>
    </citation>
    <scope>NUCLEOTIDE SEQUENCE [LARGE SCALE GENOMIC DNA]</scope>
    <source>
        <strain evidence="1 2">TPD7010</strain>
    </source>
</reference>
<organism evidence="1 2">
    <name type="scientific">Microbacterium testaceum</name>
    <name type="common">Aureobacterium testaceum</name>
    <name type="synonym">Brevibacterium testaceum</name>
    <dbReference type="NCBI Taxonomy" id="2033"/>
    <lineage>
        <taxon>Bacteria</taxon>
        <taxon>Bacillati</taxon>
        <taxon>Actinomycetota</taxon>
        <taxon>Actinomycetes</taxon>
        <taxon>Micrococcales</taxon>
        <taxon>Microbacteriaceae</taxon>
        <taxon>Microbacterium</taxon>
    </lineage>
</organism>
<gene>
    <name evidence="1" type="ORF">DC432_00970</name>
</gene>
<evidence type="ECO:0000313" key="2">
    <source>
        <dbReference type="Proteomes" id="UP000244649"/>
    </source>
</evidence>
<dbReference type="AlphaFoldDB" id="A0A2T7WXX3"/>
<dbReference type="EMBL" id="QDFT01000002">
    <property type="protein sequence ID" value="PVE79359.1"/>
    <property type="molecule type" value="Genomic_DNA"/>
</dbReference>